<keyword evidence="8" id="KW-1185">Reference proteome</keyword>
<dbReference type="Proteomes" id="UP000184330">
    <property type="component" value="Unassembled WGS sequence"/>
</dbReference>
<dbReference type="InterPro" id="IPR010977">
    <property type="entry name" value="Aromatic_deC"/>
</dbReference>
<sequence>MSFSVSSSYEKLRSIVDITPNDALPSPAALLKAANSLPTTIPSKGLGEAATEAHLLSDIVPGFNGPKTSSNYYGFVTGGVLPIAEVADNIVTAFDQNVSVHLPDQSISTVVEDKASSMLAELLDLSAGWNGRVFTTGATGSNILGLACGREAVISNRLRDAGITDSVGELGVLTACMKAGVKEVQVLTTMCHSSLYKAASVVGLGRVSVKELPFSSDEPWRMDIGMLESELQRSEKGVVSIISISAGEVNSGLFAVNELELMQKIRRLADRYGAWLHVDAAFGFFARALPDTDEFKALRSKGLGIELADSITGDCHKMLNVPYDCGFFFTRSVDILNSVFQNPNAAYLAADPSSIPSPLNIGLENSRRFRALPVYAVLLAYGRDHFAEVFARQVRLARRVAKFLHESKGYELLPKSALSPEAVFRGTHIIVIFRARDDTINAELVKRINATRKMCVSGTKWDGKPACRIAVSTWRVDVERDSNLVQEVLKSVLKEKE</sequence>
<dbReference type="InterPro" id="IPR002129">
    <property type="entry name" value="PyrdxlP-dep_de-COase"/>
</dbReference>
<organism evidence="7 8">
    <name type="scientific">Phialocephala subalpina</name>
    <dbReference type="NCBI Taxonomy" id="576137"/>
    <lineage>
        <taxon>Eukaryota</taxon>
        <taxon>Fungi</taxon>
        <taxon>Dikarya</taxon>
        <taxon>Ascomycota</taxon>
        <taxon>Pezizomycotina</taxon>
        <taxon>Leotiomycetes</taxon>
        <taxon>Helotiales</taxon>
        <taxon>Mollisiaceae</taxon>
        <taxon>Phialocephala</taxon>
        <taxon>Phialocephala fortinii species complex</taxon>
    </lineage>
</organism>
<evidence type="ECO:0000256" key="6">
    <source>
        <dbReference type="RuleBase" id="RU000382"/>
    </source>
</evidence>
<evidence type="ECO:0000256" key="1">
    <source>
        <dbReference type="ARBA" id="ARBA00001933"/>
    </source>
</evidence>
<evidence type="ECO:0000313" key="7">
    <source>
        <dbReference type="EMBL" id="CZR59850.1"/>
    </source>
</evidence>
<comment type="similarity">
    <text evidence="2 6">Belongs to the group II decarboxylase family.</text>
</comment>
<dbReference type="InterPro" id="IPR015424">
    <property type="entry name" value="PyrdxlP-dep_Trfase"/>
</dbReference>
<reference evidence="7 8" key="1">
    <citation type="submission" date="2016-03" db="EMBL/GenBank/DDBJ databases">
        <authorList>
            <person name="Ploux O."/>
        </authorList>
    </citation>
    <scope>NUCLEOTIDE SEQUENCE [LARGE SCALE GENOMIC DNA]</scope>
    <source>
        <strain evidence="7 8">UAMH 11012</strain>
    </source>
</reference>
<dbReference type="GO" id="GO:0005737">
    <property type="term" value="C:cytoplasm"/>
    <property type="evidence" value="ECO:0007669"/>
    <property type="project" value="TreeGrafter"/>
</dbReference>
<accession>A0A1L7X495</accession>
<dbReference type="InterPro" id="IPR015422">
    <property type="entry name" value="PyrdxlP-dep_Trfase_small"/>
</dbReference>
<dbReference type="SUPFAM" id="SSF53383">
    <property type="entry name" value="PLP-dependent transferases"/>
    <property type="match status" value="1"/>
</dbReference>
<dbReference type="Gene3D" id="3.90.1150.10">
    <property type="entry name" value="Aspartate Aminotransferase, domain 1"/>
    <property type="match status" value="1"/>
</dbReference>
<dbReference type="Gene3D" id="3.40.640.10">
    <property type="entry name" value="Type I PLP-dependent aspartate aminotransferase-like (Major domain)"/>
    <property type="match status" value="1"/>
</dbReference>
<evidence type="ECO:0000256" key="4">
    <source>
        <dbReference type="ARBA" id="ARBA00023239"/>
    </source>
</evidence>
<dbReference type="EMBL" id="FJOG01000014">
    <property type="protein sequence ID" value="CZR59850.1"/>
    <property type="molecule type" value="Genomic_DNA"/>
</dbReference>
<dbReference type="GO" id="GO:0030170">
    <property type="term" value="F:pyridoxal phosphate binding"/>
    <property type="evidence" value="ECO:0007669"/>
    <property type="project" value="InterPro"/>
</dbReference>
<dbReference type="GO" id="GO:0019752">
    <property type="term" value="P:carboxylic acid metabolic process"/>
    <property type="evidence" value="ECO:0007669"/>
    <property type="project" value="InterPro"/>
</dbReference>
<dbReference type="PANTHER" id="PTHR11999:SF165">
    <property type="entry name" value="DECARBOXYLASE, PUTATIVE (AFU_ORTHOLOGUE AFUA_2G04980)-RELATED"/>
    <property type="match status" value="1"/>
</dbReference>
<dbReference type="PANTHER" id="PTHR11999">
    <property type="entry name" value="GROUP II PYRIDOXAL-5-PHOSPHATE DECARBOXYLASE"/>
    <property type="match status" value="1"/>
</dbReference>
<dbReference type="Pfam" id="PF00282">
    <property type="entry name" value="Pyridoxal_deC"/>
    <property type="match status" value="1"/>
</dbReference>
<comment type="cofactor">
    <cofactor evidence="1 5 6">
        <name>pyridoxal 5'-phosphate</name>
        <dbReference type="ChEBI" id="CHEBI:597326"/>
    </cofactor>
</comment>
<evidence type="ECO:0000256" key="5">
    <source>
        <dbReference type="PIRSR" id="PIRSR602129-50"/>
    </source>
</evidence>
<name>A0A1L7X495_9HELO</name>
<evidence type="ECO:0000256" key="2">
    <source>
        <dbReference type="ARBA" id="ARBA00009533"/>
    </source>
</evidence>
<feature type="modified residue" description="N6-(pyridoxal phosphate)lysine" evidence="5">
    <location>
        <position position="317"/>
    </location>
</feature>
<protein>
    <submittedName>
        <fullName evidence="7">Related to L-2,4-diaminobutyrate decarboxylase</fullName>
    </submittedName>
</protein>
<keyword evidence="3 5" id="KW-0663">Pyridoxal phosphate</keyword>
<dbReference type="OrthoDB" id="2161780at2759"/>
<dbReference type="GO" id="GO:0016831">
    <property type="term" value="F:carboxy-lyase activity"/>
    <property type="evidence" value="ECO:0007669"/>
    <property type="project" value="TreeGrafter"/>
</dbReference>
<proteinExistence type="inferred from homology"/>
<dbReference type="AlphaFoldDB" id="A0A1L7X495"/>
<keyword evidence="4 6" id="KW-0456">Lyase</keyword>
<evidence type="ECO:0000313" key="8">
    <source>
        <dbReference type="Proteomes" id="UP000184330"/>
    </source>
</evidence>
<dbReference type="InterPro" id="IPR015421">
    <property type="entry name" value="PyrdxlP-dep_Trfase_major"/>
</dbReference>
<gene>
    <name evidence="7" type="ORF">PAC_09744</name>
</gene>
<dbReference type="STRING" id="576137.A0A1L7X495"/>
<evidence type="ECO:0000256" key="3">
    <source>
        <dbReference type="ARBA" id="ARBA00022898"/>
    </source>
</evidence>